<evidence type="ECO:0000256" key="1">
    <source>
        <dbReference type="PROSITE-ProRule" id="PRU00285"/>
    </source>
</evidence>
<keyword evidence="7" id="KW-1185">Reference proteome</keyword>
<accession>A0ABU1BSJ1</accession>
<comment type="caution">
    <text evidence="6">The sequence shown here is derived from an EMBL/GenBank/DDBJ whole genome shotgun (WGS) entry which is preliminary data.</text>
</comment>
<dbReference type="PROSITE" id="PS51203">
    <property type="entry name" value="CS"/>
    <property type="match status" value="1"/>
</dbReference>
<dbReference type="InterPro" id="IPR007052">
    <property type="entry name" value="CS_dom"/>
</dbReference>
<feature type="region of interest" description="Disordered" evidence="3">
    <location>
        <begin position="52"/>
        <end position="79"/>
    </location>
</feature>
<reference evidence="6 7" key="1">
    <citation type="submission" date="2023-08" db="EMBL/GenBank/DDBJ databases">
        <title>Oxalobacteraceae gen .nov., isolated from river sludge outside the plant.</title>
        <authorList>
            <person name="Zhao S.Y."/>
        </authorList>
    </citation>
    <scope>NUCLEOTIDE SEQUENCE [LARGE SCALE GENOMIC DNA]</scope>
    <source>
        <strain evidence="6 7">R-40</strain>
    </source>
</reference>
<evidence type="ECO:0000256" key="3">
    <source>
        <dbReference type="SAM" id="MobiDB-lite"/>
    </source>
</evidence>
<dbReference type="SUPFAM" id="SSF49764">
    <property type="entry name" value="HSP20-like chaperones"/>
    <property type="match status" value="1"/>
</dbReference>
<dbReference type="InterPro" id="IPR031107">
    <property type="entry name" value="Small_HSP"/>
</dbReference>
<organism evidence="6 7">
    <name type="scientific">Keguizhuia sedimenti</name>
    <dbReference type="NCBI Taxonomy" id="3064264"/>
    <lineage>
        <taxon>Bacteria</taxon>
        <taxon>Pseudomonadati</taxon>
        <taxon>Pseudomonadota</taxon>
        <taxon>Betaproteobacteria</taxon>
        <taxon>Burkholderiales</taxon>
        <taxon>Oxalobacteraceae</taxon>
        <taxon>Keguizhuia</taxon>
    </lineage>
</organism>
<feature type="domain" description="SHSP" evidence="4">
    <location>
        <begin position="9"/>
        <end position="119"/>
    </location>
</feature>
<dbReference type="CDD" id="cd06464">
    <property type="entry name" value="ACD_sHsps-like"/>
    <property type="match status" value="1"/>
</dbReference>
<dbReference type="Gene3D" id="2.60.40.790">
    <property type="match status" value="1"/>
</dbReference>
<evidence type="ECO:0000313" key="7">
    <source>
        <dbReference type="Proteomes" id="UP001225596"/>
    </source>
</evidence>
<protein>
    <submittedName>
        <fullName evidence="6">Hsp20/alpha crystallin family protein</fullName>
    </submittedName>
</protein>
<feature type="compositionally biased region" description="Basic and acidic residues" evidence="3">
    <location>
        <begin position="56"/>
        <end position="74"/>
    </location>
</feature>
<dbReference type="PANTHER" id="PTHR11527">
    <property type="entry name" value="HEAT-SHOCK PROTEIN 20 FAMILY MEMBER"/>
    <property type="match status" value="1"/>
</dbReference>
<comment type="similarity">
    <text evidence="1 2">Belongs to the small heat shock protein (HSP20) family.</text>
</comment>
<dbReference type="Proteomes" id="UP001225596">
    <property type="component" value="Unassembled WGS sequence"/>
</dbReference>
<name>A0ABU1BSJ1_9BURK</name>
<gene>
    <name evidence="6" type="ORF">Q8A64_12535</name>
</gene>
<evidence type="ECO:0000259" key="5">
    <source>
        <dbReference type="PROSITE" id="PS51203"/>
    </source>
</evidence>
<proteinExistence type="inferred from homology"/>
<feature type="domain" description="CS" evidence="5">
    <location>
        <begin position="13"/>
        <end position="117"/>
    </location>
</feature>
<dbReference type="RefSeq" id="WP_338437167.1">
    <property type="nucleotide sequence ID" value="NZ_JAUYVH010000007.1"/>
</dbReference>
<dbReference type="InterPro" id="IPR008978">
    <property type="entry name" value="HSP20-like_chaperone"/>
</dbReference>
<dbReference type="Pfam" id="PF00011">
    <property type="entry name" value="HSP20"/>
    <property type="match status" value="1"/>
</dbReference>
<sequence length="119" mass="13431">MSLSPSWSAWDNAPSIRLDISEDDKNYMVEADLPGVKKEDIKVSIEGNQVTVSAETKQEKEERTKDMLRSERHVGQQYRSFTLPNDVDDAKAQAKYENGVLHLTLPKKNAGGRKQISIQ</sequence>
<evidence type="ECO:0000259" key="4">
    <source>
        <dbReference type="PROSITE" id="PS01031"/>
    </source>
</evidence>
<evidence type="ECO:0000256" key="2">
    <source>
        <dbReference type="RuleBase" id="RU003616"/>
    </source>
</evidence>
<dbReference type="InterPro" id="IPR002068">
    <property type="entry name" value="A-crystallin/Hsp20_dom"/>
</dbReference>
<dbReference type="PROSITE" id="PS01031">
    <property type="entry name" value="SHSP"/>
    <property type="match status" value="1"/>
</dbReference>
<dbReference type="EMBL" id="JAUYVH010000007">
    <property type="protein sequence ID" value="MDQ9171233.1"/>
    <property type="molecule type" value="Genomic_DNA"/>
</dbReference>
<evidence type="ECO:0000313" key="6">
    <source>
        <dbReference type="EMBL" id="MDQ9171233.1"/>
    </source>
</evidence>